<dbReference type="FunFam" id="1.25.40.60:FF:000001">
    <property type="entry name" value="syntaxin-binding protein 1 isoform X2"/>
    <property type="match status" value="1"/>
</dbReference>
<evidence type="ECO:0000256" key="7">
    <source>
        <dbReference type="ARBA" id="ARBA00023136"/>
    </source>
</evidence>
<dbReference type="Gene3D" id="3.40.50.1910">
    <property type="match status" value="1"/>
</dbReference>
<organism evidence="11 12">
    <name type="scientific">Echeneis naucrates</name>
    <name type="common">Live sharksucker</name>
    <dbReference type="NCBI Taxonomy" id="173247"/>
    <lineage>
        <taxon>Eukaryota</taxon>
        <taxon>Metazoa</taxon>
        <taxon>Chordata</taxon>
        <taxon>Craniata</taxon>
        <taxon>Vertebrata</taxon>
        <taxon>Euteleostomi</taxon>
        <taxon>Actinopterygii</taxon>
        <taxon>Neopterygii</taxon>
        <taxon>Teleostei</taxon>
        <taxon>Neoteleostei</taxon>
        <taxon>Acanthomorphata</taxon>
        <taxon>Carangaria</taxon>
        <taxon>Carangiformes</taxon>
        <taxon>Echeneidae</taxon>
        <taxon>Echeneis</taxon>
    </lineage>
</organism>
<proteinExistence type="inferred from homology"/>
<evidence type="ECO:0000313" key="11">
    <source>
        <dbReference type="Ensembl" id="ENSENLP00000041002.1"/>
    </source>
</evidence>
<evidence type="ECO:0000256" key="2">
    <source>
        <dbReference type="ARBA" id="ARBA00004514"/>
    </source>
</evidence>
<reference evidence="11" key="2">
    <citation type="submission" date="2025-08" db="UniProtKB">
        <authorList>
            <consortium name="Ensembl"/>
        </authorList>
    </citation>
    <scope>IDENTIFICATION</scope>
</reference>
<dbReference type="InterPro" id="IPR027482">
    <property type="entry name" value="Sec1-like_dom2"/>
</dbReference>
<evidence type="ECO:0000256" key="6">
    <source>
        <dbReference type="ARBA" id="ARBA00022927"/>
    </source>
</evidence>
<keyword evidence="12" id="KW-1185">Reference proteome</keyword>
<sequence length="536" mass="61538">MRMLSSCCKMTDIMTEGITIVEDINKRREPLPSLEAIYLITPTEKSVHTLIADFKDPHSAKYKAAHVFFTDSCPDPLFNELVKSRASKTIKTLTEINIAFLPYESQVYSLDNPDAFHSFYSPHKTQLKNPVMERLAEQLATLCATLKEYPAVRYRGEYKDNATLAQLVQDKLDAYKADDPTMGEVNKARSQLIILDRAFDPVSPVLHELTFQAMGYDLLPIENDVYKYKEVLLHEDDDLWVSLRHKHIAEVEVTRQLKDFSSSKRMNTGEKTTMRDLSQMLKKMPQYQKELSKYSTHLQLAEDCMKHYQGTVDKLCRVEQDLAMGTDAEGEKIKDPMRAIVPILLDANVSTYDKIRIILLYIFLKNGITEENLNKLIQHAQIPPEDSEIITNMAHLGVPIITDVRRKKLDRKERVSEQTYQLSRWTPLVKDIMEDAIDDKLDTKHYPYISTRSSASFSTTAVSARYGQWHKNKTPGEYRTGPRVMVFIIGGVSFSEMRCAYEVTQANGKWEAIIGEYTHHSLVEDSVDVLSEWTCR</sequence>
<dbReference type="GO" id="GO:0005829">
    <property type="term" value="C:cytosol"/>
    <property type="evidence" value="ECO:0007669"/>
    <property type="project" value="UniProtKB-SubCell"/>
</dbReference>
<dbReference type="GO" id="GO:0016192">
    <property type="term" value="P:vesicle-mediated transport"/>
    <property type="evidence" value="ECO:0007669"/>
    <property type="project" value="InterPro"/>
</dbReference>
<dbReference type="FunFam" id="3.40.50.2060:FF:000001">
    <property type="entry name" value="syntaxin-binding protein 1 isoform X2"/>
    <property type="match status" value="1"/>
</dbReference>
<reference evidence="11" key="3">
    <citation type="submission" date="2025-09" db="UniProtKB">
        <authorList>
            <consortium name="Ensembl"/>
        </authorList>
    </citation>
    <scope>IDENTIFICATION</scope>
</reference>
<evidence type="ECO:0000256" key="8">
    <source>
        <dbReference type="ARBA" id="ARBA00040519"/>
    </source>
</evidence>
<evidence type="ECO:0000256" key="4">
    <source>
        <dbReference type="ARBA" id="ARBA00022448"/>
    </source>
</evidence>
<dbReference type="InterPro" id="IPR043154">
    <property type="entry name" value="Sec-1-like_dom1"/>
</dbReference>
<dbReference type="GO" id="GO:0015031">
    <property type="term" value="P:protein transport"/>
    <property type="evidence" value="ECO:0007669"/>
    <property type="project" value="UniProtKB-KW"/>
</dbReference>
<keyword evidence="5" id="KW-0963">Cytoplasm</keyword>
<reference evidence="11" key="1">
    <citation type="submission" date="2021-04" db="EMBL/GenBank/DDBJ databases">
        <authorList>
            <consortium name="Wellcome Sanger Institute Data Sharing"/>
        </authorList>
    </citation>
    <scope>NUCLEOTIDE SEQUENCE [LARGE SCALE GENOMIC DNA]</scope>
</reference>
<evidence type="ECO:0000256" key="5">
    <source>
        <dbReference type="ARBA" id="ARBA00022490"/>
    </source>
</evidence>
<keyword evidence="6" id="KW-0653">Protein transport</keyword>
<evidence type="ECO:0000256" key="10">
    <source>
        <dbReference type="ARBA" id="ARBA00042596"/>
    </source>
</evidence>
<gene>
    <name evidence="11" type="primary">stxbp1a</name>
</gene>
<dbReference type="GO" id="GO:0016020">
    <property type="term" value="C:membrane"/>
    <property type="evidence" value="ECO:0007669"/>
    <property type="project" value="UniProtKB-SubCell"/>
</dbReference>
<dbReference type="Proteomes" id="UP000472264">
    <property type="component" value="Chromosome 12"/>
</dbReference>
<evidence type="ECO:0000256" key="9">
    <source>
        <dbReference type="ARBA" id="ARBA00042593"/>
    </source>
</evidence>
<keyword evidence="7" id="KW-0472">Membrane</keyword>
<dbReference type="Gene3D" id="1.25.40.60">
    <property type="match status" value="1"/>
</dbReference>
<evidence type="ECO:0000256" key="3">
    <source>
        <dbReference type="ARBA" id="ARBA00009884"/>
    </source>
</evidence>
<dbReference type="FunFam" id="3.90.830.10:FF:000001">
    <property type="entry name" value="syntaxin-binding protein 1 isoform X2"/>
    <property type="match status" value="1"/>
</dbReference>
<name>A0A665WBG8_ECHNA</name>
<dbReference type="InterPro" id="IPR043127">
    <property type="entry name" value="Sec-1-like_dom3a"/>
</dbReference>
<dbReference type="InterPro" id="IPR001619">
    <property type="entry name" value="Sec1-like"/>
</dbReference>
<dbReference type="PANTHER" id="PTHR11679">
    <property type="entry name" value="VESICLE PROTEIN SORTING-ASSOCIATED"/>
    <property type="match status" value="1"/>
</dbReference>
<keyword evidence="4" id="KW-0813">Transport</keyword>
<dbReference type="InterPro" id="IPR036045">
    <property type="entry name" value="Sec1-like_sf"/>
</dbReference>
<evidence type="ECO:0000313" key="12">
    <source>
        <dbReference type="Proteomes" id="UP000472264"/>
    </source>
</evidence>
<dbReference type="PIRSF" id="PIRSF005715">
    <property type="entry name" value="VPS45_Sec1"/>
    <property type="match status" value="1"/>
</dbReference>
<dbReference type="GO" id="GO:0017075">
    <property type="term" value="F:syntaxin-1 binding"/>
    <property type="evidence" value="ECO:0007669"/>
    <property type="project" value="UniProtKB-ARBA"/>
</dbReference>
<comment type="subcellular location">
    <subcellularLocation>
        <location evidence="2">Cytoplasm</location>
        <location evidence="2">Cytosol</location>
    </subcellularLocation>
    <subcellularLocation>
        <location evidence="1">Membrane</location>
        <topology evidence="1">Peripheral membrane protein</topology>
    </subcellularLocation>
</comment>
<protein>
    <recommendedName>
        <fullName evidence="8">Syntaxin-binding protein 1</fullName>
    </recommendedName>
    <alternativeName>
        <fullName evidence="10">Protein unc-18 homolog 1</fullName>
    </alternativeName>
    <alternativeName>
        <fullName evidence="9">Protein unc-18 homolog A</fullName>
    </alternativeName>
</protein>
<dbReference type="GO" id="GO:1903305">
    <property type="term" value="P:regulation of regulated secretory pathway"/>
    <property type="evidence" value="ECO:0007669"/>
    <property type="project" value="UniProtKB-ARBA"/>
</dbReference>
<dbReference type="Gene3D" id="3.90.830.10">
    <property type="entry name" value="Syntaxin Binding Protein 1, Chain A, domain 2"/>
    <property type="match status" value="1"/>
</dbReference>
<dbReference type="SUPFAM" id="SSF56815">
    <property type="entry name" value="Sec1/munc18-like (SM) proteins"/>
    <property type="match status" value="1"/>
</dbReference>
<dbReference type="Pfam" id="PF00995">
    <property type="entry name" value="Sec1"/>
    <property type="match status" value="1"/>
</dbReference>
<dbReference type="Gene3D" id="3.40.50.2060">
    <property type="match status" value="1"/>
</dbReference>
<dbReference type="Ensembl" id="ENSENLT00000042048.1">
    <property type="protein sequence ID" value="ENSENLP00000041002.1"/>
    <property type="gene ID" value="ENSENLG00000015599.1"/>
</dbReference>
<dbReference type="AlphaFoldDB" id="A0A665WBG8"/>
<evidence type="ECO:0000256" key="1">
    <source>
        <dbReference type="ARBA" id="ARBA00004170"/>
    </source>
</evidence>
<comment type="similarity">
    <text evidence="3">Belongs to the STXBP/unc-18/SEC1 family.</text>
</comment>
<accession>A0A665WBG8</accession>